<keyword evidence="3" id="KW-1185">Reference proteome</keyword>
<dbReference type="Pfam" id="PF00027">
    <property type="entry name" value="cNMP_binding"/>
    <property type="match status" value="1"/>
</dbReference>
<dbReference type="InterPro" id="IPR036866">
    <property type="entry name" value="RibonucZ/Hydroxyglut_hydro"/>
</dbReference>
<dbReference type="Gene3D" id="3.60.15.10">
    <property type="entry name" value="Ribonuclease Z/Hydroxyacylglutathione hydrolase-like"/>
    <property type="match status" value="1"/>
</dbReference>
<dbReference type="PANTHER" id="PTHR24567:SF74">
    <property type="entry name" value="HTH-TYPE TRANSCRIPTIONAL REGULATOR ARCR"/>
    <property type="match status" value="1"/>
</dbReference>
<dbReference type="SUPFAM" id="SSF56281">
    <property type="entry name" value="Metallo-hydrolase/oxidoreductase"/>
    <property type="match status" value="1"/>
</dbReference>
<dbReference type="Gene3D" id="2.60.120.10">
    <property type="entry name" value="Jelly Rolls"/>
    <property type="match status" value="1"/>
</dbReference>
<dbReference type="InterPro" id="IPR000595">
    <property type="entry name" value="cNMP-bd_dom"/>
</dbReference>
<dbReference type="CDD" id="cd00038">
    <property type="entry name" value="CAP_ED"/>
    <property type="match status" value="1"/>
</dbReference>
<dbReference type="EMBL" id="JBHSWE010000001">
    <property type="protein sequence ID" value="MFC6669282.1"/>
    <property type="molecule type" value="Genomic_DNA"/>
</dbReference>
<comment type="caution">
    <text evidence="2">The sequence shown here is derived from an EMBL/GenBank/DDBJ whole genome shotgun (WGS) entry which is preliminary data.</text>
</comment>
<evidence type="ECO:0000313" key="2">
    <source>
        <dbReference type="EMBL" id="MFC6669282.1"/>
    </source>
</evidence>
<dbReference type="PROSITE" id="PS50042">
    <property type="entry name" value="CNMP_BINDING_3"/>
    <property type="match status" value="1"/>
</dbReference>
<evidence type="ECO:0000259" key="1">
    <source>
        <dbReference type="PROSITE" id="PS50042"/>
    </source>
</evidence>
<dbReference type="Proteomes" id="UP001596422">
    <property type="component" value="Unassembled WGS sequence"/>
</dbReference>
<dbReference type="InterPro" id="IPR018490">
    <property type="entry name" value="cNMP-bd_dom_sf"/>
</dbReference>
<organism evidence="2 3">
    <name type="scientific">Marinobacterium aestuariivivens</name>
    <dbReference type="NCBI Taxonomy" id="1698799"/>
    <lineage>
        <taxon>Bacteria</taxon>
        <taxon>Pseudomonadati</taxon>
        <taxon>Pseudomonadota</taxon>
        <taxon>Gammaproteobacteria</taxon>
        <taxon>Oceanospirillales</taxon>
        <taxon>Oceanospirillaceae</taxon>
        <taxon>Marinobacterium</taxon>
    </lineage>
</organism>
<dbReference type="RefSeq" id="WP_379907854.1">
    <property type="nucleotide sequence ID" value="NZ_JBHSWE010000001.1"/>
</dbReference>
<dbReference type="CDD" id="cd07715">
    <property type="entry name" value="TaR3-like_MBL-fold"/>
    <property type="match status" value="1"/>
</dbReference>
<dbReference type="InterPro" id="IPR001279">
    <property type="entry name" value="Metallo-B-lactamas"/>
</dbReference>
<gene>
    <name evidence="2" type="ORF">ACFQDL_03590</name>
</gene>
<dbReference type="PROSITE" id="PS00889">
    <property type="entry name" value="CNMP_BINDING_2"/>
    <property type="match status" value="1"/>
</dbReference>
<dbReference type="SMART" id="SM00849">
    <property type="entry name" value="Lactamase_B"/>
    <property type="match status" value="1"/>
</dbReference>
<accession>A0ABW1ZVS9</accession>
<dbReference type="SMART" id="SM00100">
    <property type="entry name" value="cNMP"/>
    <property type="match status" value="1"/>
</dbReference>
<dbReference type="InterPro" id="IPR014710">
    <property type="entry name" value="RmlC-like_jellyroll"/>
</dbReference>
<evidence type="ECO:0000313" key="3">
    <source>
        <dbReference type="Proteomes" id="UP001596422"/>
    </source>
</evidence>
<proteinExistence type="predicted"/>
<feature type="domain" description="Cyclic nucleotide-binding" evidence="1">
    <location>
        <begin position="300"/>
        <end position="419"/>
    </location>
</feature>
<sequence>MADDFYLRFWGVRGSCPCPGPDTLTYGGNTSCIEVRAGDHMLILDAGTGLQPLGESLRARDGIEADILLSHIHYDHILGLPFFRPAYHPQSHLRIWAGDCNGGIAVAMHRFVQPPFFPVPLQQMSARFSFRDFSAGDELKLAPEIRVRTVALNHPDGATGYRIDYDGRSICYITDTEHPDQGYDRDIADLVRDADIVVYDATYNDEDYPAHVGWGHSTWEAGLALCEQANARILVVFHHAPERTDAELAVLDQELDRRRPGSLVAREGMVLNPEAPDAKVLNAGDAMSDARLKLLQQMPIFGGITDDVLAFLLARSRILTCNAGDYFFNEGDPAGELYVLEKGRVEILRNWQEQEYRISTMAQGDCFGEMALIDFCPRSASVRALEDCSAIELSASALHELYEKDPGQFTMIYMNLARELSRRLREVNDLLFQATIQVRRHENDCIHPT</sequence>
<dbReference type="Pfam" id="PF12706">
    <property type="entry name" value="Lactamase_B_2"/>
    <property type="match status" value="1"/>
</dbReference>
<dbReference type="PANTHER" id="PTHR24567">
    <property type="entry name" value="CRP FAMILY TRANSCRIPTIONAL REGULATORY PROTEIN"/>
    <property type="match status" value="1"/>
</dbReference>
<dbReference type="SUPFAM" id="SSF51206">
    <property type="entry name" value="cAMP-binding domain-like"/>
    <property type="match status" value="1"/>
</dbReference>
<protein>
    <submittedName>
        <fullName evidence="2">MBL fold metallo-hydrolase</fullName>
    </submittedName>
</protein>
<name>A0ABW1ZVS9_9GAMM</name>
<reference evidence="3" key="1">
    <citation type="journal article" date="2019" name="Int. J. Syst. Evol. Microbiol.">
        <title>The Global Catalogue of Microorganisms (GCM) 10K type strain sequencing project: providing services to taxonomists for standard genome sequencing and annotation.</title>
        <authorList>
            <consortium name="The Broad Institute Genomics Platform"/>
            <consortium name="The Broad Institute Genome Sequencing Center for Infectious Disease"/>
            <person name="Wu L."/>
            <person name="Ma J."/>
        </authorList>
    </citation>
    <scope>NUCLEOTIDE SEQUENCE [LARGE SCALE GENOMIC DNA]</scope>
    <source>
        <strain evidence="3">NBRC 111756</strain>
    </source>
</reference>
<dbReference type="InterPro" id="IPR018488">
    <property type="entry name" value="cNMP-bd_CS"/>
</dbReference>
<dbReference type="InterPro" id="IPR050397">
    <property type="entry name" value="Env_Response_Regulators"/>
</dbReference>